<dbReference type="AlphaFoldDB" id="A0A8H3EX46"/>
<feature type="compositionally biased region" description="Basic and acidic residues" evidence="1">
    <location>
        <begin position="313"/>
        <end position="330"/>
    </location>
</feature>
<feature type="compositionally biased region" description="Basic and acidic residues" evidence="1">
    <location>
        <begin position="66"/>
        <end position="76"/>
    </location>
</feature>
<name>A0A8H3EX46_9LECA</name>
<feature type="compositionally biased region" description="Polar residues" evidence="1">
    <location>
        <begin position="141"/>
        <end position="160"/>
    </location>
</feature>
<reference evidence="2" key="1">
    <citation type="submission" date="2021-03" db="EMBL/GenBank/DDBJ databases">
        <authorList>
            <person name="Tagirdzhanova G."/>
        </authorList>
    </citation>
    <scope>NUCLEOTIDE SEQUENCE</scope>
</reference>
<feature type="region of interest" description="Disordered" evidence="1">
    <location>
        <begin position="313"/>
        <end position="339"/>
    </location>
</feature>
<protein>
    <submittedName>
        <fullName evidence="2">Uncharacterized protein</fullName>
    </submittedName>
</protein>
<feature type="region of interest" description="Disordered" evidence="1">
    <location>
        <begin position="130"/>
        <end position="198"/>
    </location>
</feature>
<dbReference type="Proteomes" id="UP000664521">
    <property type="component" value="Unassembled WGS sequence"/>
</dbReference>
<dbReference type="OrthoDB" id="4590776at2759"/>
<sequence>MASSAVSSRPQTLRQARRAYQKAGATSRLSERQRRQLERSAELQERADRIKEREYRRKANLKKKNEKIEREREARSRMGIPSPVKEDVGASQMRLGSFLTIEMKANTRCEGILNQPISPDFCQKLLEEDPPASAQRDTSDRSPLQPRSGNETMQTPSSLTKALARPPNQCPSESHLKQKSQISKSAQMPPPPLPMLKPLAKISPKRISKPPDNAPPKPQPIFDEWAAFLVSNTQIEREICTPETIVPSIAVSKSNNLSITIRSSLLTQSECDLTPSPRPVPPSATKGTKHQSSTEDQPAQIRTEDLCAVIEVKQKPGQDQKTAEKEREESEFGDDISDVDLEGAVLEVEKAATPKQEACLLDKWKEDDTKSKQTDSFCDDDFVISTQDMIDLMN</sequence>
<evidence type="ECO:0000313" key="2">
    <source>
        <dbReference type="EMBL" id="CAF9913034.1"/>
    </source>
</evidence>
<feature type="compositionally biased region" description="Polar residues" evidence="1">
    <location>
        <begin position="1"/>
        <end position="14"/>
    </location>
</feature>
<feature type="region of interest" description="Disordered" evidence="1">
    <location>
        <begin position="269"/>
        <end position="300"/>
    </location>
</feature>
<comment type="caution">
    <text evidence="2">The sequence shown here is derived from an EMBL/GenBank/DDBJ whole genome shotgun (WGS) entry which is preliminary data.</text>
</comment>
<proteinExistence type="predicted"/>
<feature type="compositionally biased region" description="Basic and acidic residues" evidence="1">
    <location>
        <begin position="29"/>
        <end position="57"/>
    </location>
</feature>
<organism evidence="2 3">
    <name type="scientific">Heterodermia speciosa</name>
    <dbReference type="NCBI Taxonomy" id="116794"/>
    <lineage>
        <taxon>Eukaryota</taxon>
        <taxon>Fungi</taxon>
        <taxon>Dikarya</taxon>
        <taxon>Ascomycota</taxon>
        <taxon>Pezizomycotina</taxon>
        <taxon>Lecanoromycetes</taxon>
        <taxon>OSLEUM clade</taxon>
        <taxon>Lecanoromycetidae</taxon>
        <taxon>Caliciales</taxon>
        <taxon>Physciaceae</taxon>
        <taxon>Heterodermia</taxon>
    </lineage>
</organism>
<feature type="region of interest" description="Disordered" evidence="1">
    <location>
        <begin position="1"/>
        <end position="88"/>
    </location>
</feature>
<evidence type="ECO:0000256" key="1">
    <source>
        <dbReference type="SAM" id="MobiDB-lite"/>
    </source>
</evidence>
<gene>
    <name evidence="2" type="ORF">HETSPECPRED_001300</name>
</gene>
<keyword evidence="3" id="KW-1185">Reference proteome</keyword>
<evidence type="ECO:0000313" key="3">
    <source>
        <dbReference type="Proteomes" id="UP000664521"/>
    </source>
</evidence>
<accession>A0A8H3EX46</accession>
<dbReference type="EMBL" id="CAJPDS010000012">
    <property type="protein sequence ID" value="CAF9913034.1"/>
    <property type="molecule type" value="Genomic_DNA"/>
</dbReference>